<dbReference type="AlphaFoldDB" id="A0A9D2GPM8"/>
<keyword evidence="8" id="KW-0963">Cytoplasm</keyword>
<sequence>MDFFKYQAAGNDFILVRSVDSRNALSAQDVIHLCDRRYGIGADGLIIMEADPEHDFSMRFYNNDGSGGMMCGNGGRCIVDLAFRSGIIPKNGGQSWTFSAPDGVHTGRIISADGNKSTVLLSMNDIADAETLSLSGGTAYRMNTGTDHLVIFRDDLDSLDIMTEGRRWRYDSRFAPKGVNVNFVQISAPGEPLRVRTYEKGVEYETLSCGTGIIASAAAAWLRGDHSGKYTLRSTSDTFTVSLSCRSGIFSDVELTGPVELVFQALL</sequence>
<feature type="binding site" evidence="8">
    <location>
        <position position="62"/>
    </location>
    <ligand>
        <name>substrate</name>
    </ligand>
</feature>
<keyword evidence="5 8" id="KW-0457">Lysine biosynthesis</keyword>
<evidence type="ECO:0000256" key="4">
    <source>
        <dbReference type="ARBA" id="ARBA00022605"/>
    </source>
</evidence>
<evidence type="ECO:0000313" key="11">
    <source>
        <dbReference type="Proteomes" id="UP000824115"/>
    </source>
</evidence>
<dbReference type="GO" id="GO:0005829">
    <property type="term" value="C:cytosol"/>
    <property type="evidence" value="ECO:0007669"/>
    <property type="project" value="TreeGrafter"/>
</dbReference>
<accession>A0A9D2GPM8</accession>
<comment type="subcellular location">
    <subcellularLocation>
        <location evidence="8">Cytoplasm</location>
    </subcellularLocation>
</comment>
<comment type="pathway">
    <text evidence="1 8">Amino-acid biosynthesis; L-lysine biosynthesis via DAP pathway; DL-2,6-diaminopimelate from LL-2,6-diaminopimelate: step 1/1.</text>
</comment>
<feature type="binding site" evidence="8">
    <location>
        <position position="180"/>
    </location>
    <ligand>
        <name>substrate</name>
    </ligand>
</feature>
<comment type="caution">
    <text evidence="8">Lacks conserved residue(s) required for the propagation of feature annotation.</text>
</comment>
<comment type="catalytic activity">
    <reaction evidence="7 8">
        <text>(2S,6S)-2,6-diaminopimelate = meso-2,6-diaminopimelate</text>
        <dbReference type="Rhea" id="RHEA:15393"/>
        <dbReference type="ChEBI" id="CHEBI:57609"/>
        <dbReference type="ChEBI" id="CHEBI:57791"/>
        <dbReference type="EC" id="5.1.1.7"/>
    </reaction>
</comment>
<dbReference type="HAMAP" id="MF_00197">
    <property type="entry name" value="DAP_epimerase"/>
    <property type="match status" value="1"/>
</dbReference>
<feature type="site" description="Could be important to modulate the pK values of the two catalytic cysteine residues" evidence="8">
    <location>
        <position position="199"/>
    </location>
</feature>
<comment type="subunit">
    <text evidence="8">Homodimer.</text>
</comment>
<dbReference type="PANTHER" id="PTHR31689">
    <property type="entry name" value="DIAMINOPIMELATE EPIMERASE, CHLOROPLASTIC"/>
    <property type="match status" value="1"/>
</dbReference>
<evidence type="ECO:0000256" key="9">
    <source>
        <dbReference type="PROSITE-ProRule" id="PRU10125"/>
    </source>
</evidence>
<evidence type="ECO:0000256" key="3">
    <source>
        <dbReference type="ARBA" id="ARBA00013080"/>
    </source>
</evidence>
<dbReference type="GO" id="GO:0009089">
    <property type="term" value="P:lysine biosynthetic process via diaminopimelate"/>
    <property type="evidence" value="ECO:0007669"/>
    <property type="project" value="UniProtKB-UniRule"/>
</dbReference>
<keyword evidence="6 8" id="KW-0413">Isomerase</keyword>
<dbReference type="Gene3D" id="3.10.310.10">
    <property type="entry name" value="Diaminopimelate Epimerase, Chain A, domain 1"/>
    <property type="match status" value="2"/>
</dbReference>
<organism evidence="10 11">
    <name type="scientific">Candidatus Coprenecus stercoravium</name>
    <dbReference type="NCBI Taxonomy" id="2840735"/>
    <lineage>
        <taxon>Bacteria</taxon>
        <taxon>Pseudomonadati</taxon>
        <taxon>Bacteroidota</taxon>
        <taxon>Bacteroidia</taxon>
        <taxon>Bacteroidales</taxon>
        <taxon>Rikenellaceae</taxon>
        <taxon>Rikenellaceae incertae sedis</taxon>
        <taxon>Candidatus Coprenecus</taxon>
    </lineage>
</organism>
<name>A0A9D2GPM8_9BACT</name>
<evidence type="ECO:0000256" key="5">
    <source>
        <dbReference type="ARBA" id="ARBA00023154"/>
    </source>
</evidence>
<feature type="binding site" evidence="8">
    <location>
        <begin position="210"/>
        <end position="211"/>
    </location>
    <ligand>
        <name>substrate</name>
    </ligand>
</feature>
<gene>
    <name evidence="8 10" type="primary">dapF</name>
    <name evidence="10" type="ORF">IAC04_05790</name>
</gene>
<dbReference type="EC" id="5.1.1.7" evidence="3 8"/>
<evidence type="ECO:0000256" key="8">
    <source>
        <dbReference type="HAMAP-Rule" id="MF_00197"/>
    </source>
</evidence>
<feature type="active site" description="Proton acceptor" evidence="8">
    <location>
        <position position="209"/>
    </location>
</feature>
<dbReference type="InterPro" id="IPR018510">
    <property type="entry name" value="DAP_epimerase_AS"/>
</dbReference>
<comment type="function">
    <text evidence="8">Catalyzes the stereoinversion of LL-2,6-diaminopimelate (L,L-DAP) to meso-diaminopimelate (meso-DAP), a precursor of L-lysine and an essential component of the bacterial peptidoglycan.</text>
</comment>
<dbReference type="Proteomes" id="UP000824115">
    <property type="component" value="Unassembled WGS sequence"/>
</dbReference>
<dbReference type="NCBIfam" id="TIGR00652">
    <property type="entry name" value="DapF"/>
    <property type="match status" value="1"/>
</dbReference>
<reference evidence="10" key="2">
    <citation type="submission" date="2021-04" db="EMBL/GenBank/DDBJ databases">
        <authorList>
            <person name="Gilroy R."/>
        </authorList>
    </citation>
    <scope>NUCLEOTIDE SEQUENCE</scope>
    <source>
        <strain evidence="10">Gambia16-554</strain>
    </source>
</reference>
<dbReference type="EMBL" id="DXAW01000097">
    <property type="protein sequence ID" value="HIZ85982.1"/>
    <property type="molecule type" value="Genomic_DNA"/>
</dbReference>
<feature type="active site" evidence="9">
    <location>
        <position position="71"/>
    </location>
</feature>
<feature type="binding site" evidence="8">
    <location>
        <position position="11"/>
    </location>
    <ligand>
        <name>substrate</name>
    </ligand>
</feature>
<proteinExistence type="inferred from homology"/>
<dbReference type="PANTHER" id="PTHR31689:SF0">
    <property type="entry name" value="DIAMINOPIMELATE EPIMERASE"/>
    <property type="match status" value="1"/>
</dbReference>
<feature type="binding site" evidence="8">
    <location>
        <begin position="72"/>
        <end position="73"/>
    </location>
    <ligand>
        <name>substrate</name>
    </ligand>
</feature>
<reference evidence="10" key="1">
    <citation type="journal article" date="2021" name="PeerJ">
        <title>Extensive microbial diversity within the chicken gut microbiome revealed by metagenomics and culture.</title>
        <authorList>
            <person name="Gilroy R."/>
            <person name="Ravi A."/>
            <person name="Getino M."/>
            <person name="Pursley I."/>
            <person name="Horton D.L."/>
            <person name="Alikhan N.F."/>
            <person name="Baker D."/>
            <person name="Gharbi K."/>
            <person name="Hall N."/>
            <person name="Watson M."/>
            <person name="Adriaenssens E.M."/>
            <person name="Foster-Nyarko E."/>
            <person name="Jarju S."/>
            <person name="Secka A."/>
            <person name="Antonio M."/>
            <person name="Oren A."/>
            <person name="Chaudhuri R.R."/>
            <person name="La Ragione R."/>
            <person name="Hildebrand F."/>
            <person name="Pallen M.J."/>
        </authorList>
    </citation>
    <scope>NUCLEOTIDE SEQUENCE</scope>
    <source>
        <strain evidence="10">Gambia16-554</strain>
    </source>
</reference>
<dbReference type="PROSITE" id="PS01326">
    <property type="entry name" value="DAP_EPIMERASE"/>
    <property type="match status" value="1"/>
</dbReference>
<evidence type="ECO:0000256" key="2">
    <source>
        <dbReference type="ARBA" id="ARBA00010219"/>
    </source>
</evidence>
<comment type="caution">
    <text evidence="10">The sequence shown here is derived from an EMBL/GenBank/DDBJ whole genome shotgun (WGS) entry which is preliminary data.</text>
</comment>
<feature type="site" description="Could be important to modulate the pK values of the two catalytic cysteine residues" evidence="8">
    <location>
        <position position="148"/>
    </location>
</feature>
<dbReference type="GO" id="GO:0008837">
    <property type="term" value="F:diaminopimelate epimerase activity"/>
    <property type="evidence" value="ECO:0007669"/>
    <property type="project" value="UniProtKB-UniRule"/>
</dbReference>
<protein>
    <recommendedName>
        <fullName evidence="3 8">Diaminopimelate epimerase</fullName>
        <shortName evidence="8">DAP epimerase</shortName>
        <ecNumber evidence="3 8">5.1.1.7</ecNumber>
    </recommendedName>
    <alternativeName>
        <fullName evidence="8">PLP-independent amino acid racemase</fullName>
    </alternativeName>
</protein>
<evidence type="ECO:0000313" key="10">
    <source>
        <dbReference type="EMBL" id="HIZ85982.1"/>
    </source>
</evidence>
<feature type="active site" description="Proton donor" evidence="8">
    <location>
        <position position="71"/>
    </location>
</feature>
<dbReference type="InterPro" id="IPR001653">
    <property type="entry name" value="DAP_epimerase_DapF"/>
</dbReference>
<keyword evidence="4 8" id="KW-0028">Amino-acid biosynthesis</keyword>
<comment type="similarity">
    <text evidence="2 8">Belongs to the diaminopimelate epimerase family.</text>
</comment>
<dbReference type="SUPFAM" id="SSF54506">
    <property type="entry name" value="Diaminopimelate epimerase-like"/>
    <property type="match status" value="2"/>
</dbReference>
<evidence type="ECO:0000256" key="1">
    <source>
        <dbReference type="ARBA" id="ARBA00005196"/>
    </source>
</evidence>
<dbReference type="Pfam" id="PF01678">
    <property type="entry name" value="DAP_epimerase"/>
    <property type="match status" value="2"/>
</dbReference>
<evidence type="ECO:0000256" key="7">
    <source>
        <dbReference type="ARBA" id="ARBA00051712"/>
    </source>
</evidence>
<evidence type="ECO:0000256" key="6">
    <source>
        <dbReference type="ARBA" id="ARBA00023235"/>
    </source>
</evidence>